<accession>A0AAV4VE05</accession>
<dbReference type="EMBL" id="BPLQ01012875">
    <property type="protein sequence ID" value="GIY68507.1"/>
    <property type="molecule type" value="Genomic_DNA"/>
</dbReference>
<organism evidence="2 3">
    <name type="scientific">Caerostris darwini</name>
    <dbReference type="NCBI Taxonomy" id="1538125"/>
    <lineage>
        <taxon>Eukaryota</taxon>
        <taxon>Metazoa</taxon>
        <taxon>Ecdysozoa</taxon>
        <taxon>Arthropoda</taxon>
        <taxon>Chelicerata</taxon>
        <taxon>Arachnida</taxon>
        <taxon>Araneae</taxon>
        <taxon>Araneomorphae</taxon>
        <taxon>Entelegynae</taxon>
        <taxon>Araneoidea</taxon>
        <taxon>Araneidae</taxon>
        <taxon>Caerostris</taxon>
    </lineage>
</organism>
<dbReference type="Proteomes" id="UP001054837">
    <property type="component" value="Unassembled WGS sequence"/>
</dbReference>
<name>A0AAV4VE05_9ARAC</name>
<proteinExistence type="predicted"/>
<gene>
    <name evidence="2" type="ORF">CDAR_398501</name>
</gene>
<feature type="region of interest" description="Disordered" evidence="1">
    <location>
        <begin position="18"/>
        <end position="39"/>
    </location>
</feature>
<reference evidence="2 3" key="1">
    <citation type="submission" date="2021-06" db="EMBL/GenBank/DDBJ databases">
        <title>Caerostris darwini draft genome.</title>
        <authorList>
            <person name="Kono N."/>
            <person name="Arakawa K."/>
        </authorList>
    </citation>
    <scope>NUCLEOTIDE SEQUENCE [LARGE SCALE GENOMIC DNA]</scope>
</reference>
<feature type="compositionally biased region" description="Polar residues" evidence="1">
    <location>
        <begin position="29"/>
        <end position="39"/>
    </location>
</feature>
<keyword evidence="3" id="KW-1185">Reference proteome</keyword>
<protein>
    <submittedName>
        <fullName evidence="2">Uncharacterized protein</fullName>
    </submittedName>
</protein>
<comment type="caution">
    <text evidence="2">The sequence shown here is derived from an EMBL/GenBank/DDBJ whole genome shotgun (WGS) entry which is preliminary data.</text>
</comment>
<sequence>MRCPYEYWCSIFPSTPSGTYETQKRRSSNSKNQKGEPTTLNHFSAEQWYLESPPVCRRGRNHPLNGSRCHCGETETLSDYCNHRDALLFFSFNARVHPLHIATDRRQGASLAASFPLSEKGYWMEERF</sequence>
<evidence type="ECO:0000256" key="1">
    <source>
        <dbReference type="SAM" id="MobiDB-lite"/>
    </source>
</evidence>
<evidence type="ECO:0000313" key="3">
    <source>
        <dbReference type="Proteomes" id="UP001054837"/>
    </source>
</evidence>
<dbReference type="AlphaFoldDB" id="A0AAV4VE05"/>
<evidence type="ECO:0000313" key="2">
    <source>
        <dbReference type="EMBL" id="GIY68507.1"/>
    </source>
</evidence>